<keyword evidence="3" id="KW-0808">Transferase</keyword>
<evidence type="ECO:0000259" key="2">
    <source>
        <dbReference type="Pfam" id="PF00535"/>
    </source>
</evidence>
<accession>A0A506PIE9</accession>
<dbReference type="SUPFAM" id="SSF53448">
    <property type="entry name" value="Nucleotide-diphospho-sugar transferases"/>
    <property type="match status" value="1"/>
</dbReference>
<dbReference type="InterPro" id="IPR001173">
    <property type="entry name" value="Glyco_trans_2-like"/>
</dbReference>
<dbReference type="PANTHER" id="PTHR43630">
    <property type="entry name" value="POLY-BETA-1,6-N-ACETYL-D-GLUCOSAMINE SYNTHASE"/>
    <property type="match status" value="1"/>
</dbReference>
<organism evidence="3 4">
    <name type="scientific">Paucihalobacter ruber</name>
    <dbReference type="NCBI Taxonomy" id="2567861"/>
    <lineage>
        <taxon>Bacteria</taxon>
        <taxon>Pseudomonadati</taxon>
        <taxon>Bacteroidota</taxon>
        <taxon>Flavobacteriia</taxon>
        <taxon>Flavobacteriales</taxon>
        <taxon>Flavobacteriaceae</taxon>
        <taxon>Paucihalobacter</taxon>
    </lineage>
</organism>
<dbReference type="RefSeq" id="WP_140990609.1">
    <property type="nucleotide sequence ID" value="NZ_VHIQ01000005.1"/>
</dbReference>
<dbReference type="GO" id="GO:0016740">
    <property type="term" value="F:transferase activity"/>
    <property type="evidence" value="ECO:0007669"/>
    <property type="project" value="UniProtKB-KW"/>
</dbReference>
<comment type="caution">
    <text evidence="3">The sequence shown here is derived from an EMBL/GenBank/DDBJ whole genome shotgun (WGS) entry which is preliminary data.</text>
</comment>
<evidence type="ECO:0000256" key="1">
    <source>
        <dbReference type="ARBA" id="ARBA00038494"/>
    </source>
</evidence>
<dbReference type="Gene3D" id="3.90.550.10">
    <property type="entry name" value="Spore Coat Polysaccharide Biosynthesis Protein SpsA, Chain A"/>
    <property type="match status" value="1"/>
</dbReference>
<dbReference type="CDD" id="cd02511">
    <property type="entry name" value="Beta4Glucosyltransferase"/>
    <property type="match status" value="1"/>
</dbReference>
<name>A0A506PIE9_9FLAO</name>
<comment type="similarity">
    <text evidence="1">Belongs to the glycosyltransferase 2 family. WaaE/KdtX subfamily.</text>
</comment>
<evidence type="ECO:0000313" key="3">
    <source>
        <dbReference type="EMBL" id="TPV32862.1"/>
    </source>
</evidence>
<dbReference type="OrthoDB" id="9815923at2"/>
<dbReference type="InterPro" id="IPR029044">
    <property type="entry name" value="Nucleotide-diphossugar_trans"/>
</dbReference>
<evidence type="ECO:0000313" key="4">
    <source>
        <dbReference type="Proteomes" id="UP000317332"/>
    </source>
</evidence>
<dbReference type="EMBL" id="VHIQ01000005">
    <property type="protein sequence ID" value="TPV32862.1"/>
    <property type="molecule type" value="Genomic_DNA"/>
</dbReference>
<keyword evidence="4" id="KW-1185">Reference proteome</keyword>
<protein>
    <submittedName>
        <fullName evidence="3">Glycosyltransferase family 2 protein</fullName>
    </submittedName>
</protein>
<dbReference type="AlphaFoldDB" id="A0A506PIE9"/>
<dbReference type="Proteomes" id="UP000317332">
    <property type="component" value="Unassembled WGS sequence"/>
</dbReference>
<reference evidence="3 4" key="1">
    <citation type="submission" date="2019-06" db="EMBL/GenBank/DDBJ databases">
        <title>Flavobacteriaceae Paucihalobacterium erythroidium CWB-1, complete genome.</title>
        <authorList>
            <person name="Wu S."/>
        </authorList>
    </citation>
    <scope>NUCLEOTIDE SEQUENCE [LARGE SCALE GENOMIC DNA]</scope>
    <source>
        <strain evidence="3 4">CWB-1</strain>
    </source>
</reference>
<sequence>MTKEHPTGLSALIICYNEALHIEATIKQVAFADEIIVVDSFSTDGTFKMLHNFSNVTAIQKTFESFPDQRNFAISQAKYDWVLFLDADERIPQKLQSEIIATVRNPKYDAYKIRRQFYFNNQKIRFSGLQSDATYRLFKKNKAKYDEAILVHEQLRVNGTSGKMINKMLHYSFSNWTHFKQKMEHYATLQAKQLLEQSKKPTVFKVIFKPFYKFIYNYVFRLGFLDGKAGFNICYYNAYGVSHRFKILKELIKNK</sequence>
<gene>
    <name evidence="3" type="ORF">FJ651_11180</name>
</gene>
<proteinExistence type="inferred from homology"/>
<feature type="domain" description="Glycosyltransferase 2-like" evidence="2">
    <location>
        <begin position="10"/>
        <end position="138"/>
    </location>
</feature>
<dbReference type="Pfam" id="PF00535">
    <property type="entry name" value="Glycos_transf_2"/>
    <property type="match status" value="1"/>
</dbReference>
<dbReference type="PANTHER" id="PTHR43630:SF2">
    <property type="entry name" value="GLYCOSYLTRANSFERASE"/>
    <property type="match status" value="1"/>
</dbReference>